<dbReference type="AlphaFoldDB" id="D3SZM8"/>
<evidence type="ECO:0000313" key="3">
    <source>
        <dbReference type="Proteomes" id="UP000001879"/>
    </source>
</evidence>
<protein>
    <submittedName>
        <fullName evidence="2">Uncharacterized protein</fullName>
    </submittedName>
</protein>
<dbReference type="EMBL" id="CP001932">
    <property type="protein sequence ID" value="ADD06288.1"/>
    <property type="molecule type" value="Genomic_DNA"/>
</dbReference>
<reference evidence="2 3" key="2">
    <citation type="journal article" date="2012" name="BMC Genomics">
        <title>A comparative genomics perspective on the genetic content of the alkaliphilic haloarchaeon Natrialba magadii ATCC 43099T.</title>
        <authorList>
            <person name="Siddaramappa S."/>
            <person name="Challacombe J.F."/>
            <person name="Decastro R.E."/>
            <person name="Pfeiffer F."/>
            <person name="Sastre D.E."/>
            <person name="Gimenez M.I."/>
            <person name="Paggi R.A."/>
            <person name="Detter J.C."/>
            <person name="Davenport K.W."/>
            <person name="Goodwin L.A."/>
            <person name="Kyrpides N."/>
            <person name="Tapia R."/>
            <person name="Pitluck S."/>
            <person name="Lucas S."/>
            <person name="Woyke T."/>
            <person name="Maupin-Furlow J.A."/>
        </authorList>
    </citation>
    <scope>NUCLEOTIDE SEQUENCE [LARGE SCALE GENOMIC DNA]</scope>
    <source>
        <strain evidence="3">ATCC 43099 / DSM 3394 / CCM 3739 / CIP 104546 / IAM 13178 / JCM 8861 / NBRC 102185 / NCIMB 2190 / MS3</strain>
    </source>
</reference>
<sequence>MVDGNNHSDRRRAILKATSGILLGSVTGKASVSATDDKSNLNNTIDTLNVEMDDVDYQLDYVIDMPGDGEVSNSGAIRYERKKYAADASFYTWQSGTWVNAYDDTNYSARDTTHFPASNNSRVTIEELSSTMVDLQLDSIYGYFENENNDDFPQTAFAEYAFDVAWSALDNGTPFWLPPRPPSVGDDSSIDIDRDASGKSAEISYPDPIPSMIDFDTTTHSADWKWEIGGGGIDAGWNYVGANREVDNGHYMYNSDSGHHFEIDRGHQIALGSAFCIYQEDESICETDDCPGGPPCPEVQVRSCCELSPVAKPIQISDAHLSEAKDKAETHVDAIDHRTDSRFEDEAITALEEAAEAETRFRELVAYRSATAHSKGSVSRESAANGEINEQNIKRRAKEVESKISAAHKRVKYQGESVNQVLATTGQIEKCLLSAQSWLDSVFDALSFDAVSEPEQIQYADSALEFAHGNLDDGEQYLETATRPPDGPVQKEAVLERYKDIERMVRKKLEDAPGDSNRNVEYAVSNAKGYFERAQKRFETGYTTAAGLDLYYALAYLKAASQLNGDLPDVIDISTLEVEQELTADRFNQAVSSINCDLERFLLKLARLEFNSGTESFGAFEATNDDREGFRAYTHYLIADTIVDGIDDSTLFASPPQ</sequence>
<accession>D3SZM8</accession>
<evidence type="ECO:0000313" key="2">
    <source>
        <dbReference type="EMBL" id="ADD06288.1"/>
    </source>
</evidence>
<dbReference type="eggNOG" id="arCOG06949">
    <property type="taxonomic scope" value="Archaea"/>
</dbReference>
<proteinExistence type="predicted"/>
<dbReference type="GeneID" id="8825588"/>
<name>D3SZM8_NATMM</name>
<dbReference type="KEGG" id="nmg:Nmag_2732"/>
<keyword evidence="3" id="KW-1185">Reference proteome</keyword>
<dbReference type="Proteomes" id="UP000001879">
    <property type="component" value="Chromosome"/>
</dbReference>
<dbReference type="HOGENOM" id="CLU_417182_0_0_2"/>
<evidence type="ECO:0000256" key="1">
    <source>
        <dbReference type="SAM" id="MobiDB-lite"/>
    </source>
</evidence>
<dbReference type="RefSeq" id="WP_012996716.1">
    <property type="nucleotide sequence ID" value="NC_013922.1"/>
</dbReference>
<dbReference type="OrthoDB" id="385802at2157"/>
<reference evidence="3" key="1">
    <citation type="submission" date="2010-02" db="EMBL/GenBank/DDBJ databases">
        <title>Complete sequence of chromosome of Natrialba magadii ATCC 43099.</title>
        <authorList>
            <consortium name="US DOE Joint Genome Institute"/>
            <person name="Lucas S."/>
            <person name="Copeland A."/>
            <person name="Lapidus A."/>
            <person name="Cheng J.-F."/>
            <person name="Bruce D."/>
            <person name="Goodwin L."/>
            <person name="Pitluck S."/>
            <person name="Davenport K."/>
            <person name="Saunders E."/>
            <person name="Detter J.C."/>
            <person name="Han C."/>
            <person name="Tapia R."/>
            <person name="Land M."/>
            <person name="Hauser L."/>
            <person name="Kyrpides N."/>
            <person name="Mikhailova N."/>
            <person name="De Castro R.E."/>
            <person name="Maupin-Furlow J.A."/>
            <person name="Woyke T."/>
        </authorList>
    </citation>
    <scope>NUCLEOTIDE SEQUENCE [LARGE SCALE GENOMIC DNA]</scope>
    <source>
        <strain evidence="3">ATCC 43099 / DSM 3394 / CCM 3739 / CIP 104546 / IAM 13178 / JCM 8861 / NBRC 102185 / NCIMB 2190 / MS3</strain>
    </source>
</reference>
<feature type="region of interest" description="Disordered" evidence="1">
    <location>
        <begin position="375"/>
        <end position="394"/>
    </location>
</feature>
<gene>
    <name evidence="2" type="ordered locus">Nmag_2732</name>
</gene>
<dbReference type="PaxDb" id="547559-Nmag_2732"/>
<organism evidence="2 3">
    <name type="scientific">Natrialba magadii (strain ATCC 43099 / DSM 3394 / CCM 3739 / CIP 104546 / IAM 13178 / JCM 8861 / NBRC 102185 / NCIMB 2190 / MS3)</name>
    <name type="common">Natronobacterium magadii</name>
    <dbReference type="NCBI Taxonomy" id="547559"/>
    <lineage>
        <taxon>Archaea</taxon>
        <taxon>Methanobacteriati</taxon>
        <taxon>Methanobacteriota</taxon>
        <taxon>Stenosarchaea group</taxon>
        <taxon>Halobacteria</taxon>
        <taxon>Halobacteriales</taxon>
        <taxon>Natrialbaceae</taxon>
        <taxon>Natrialba</taxon>
    </lineage>
</organism>